<organism evidence="2 3">
    <name type="scientific">Saguinus oedipus</name>
    <name type="common">Cotton-top tamarin</name>
    <name type="synonym">Oedipomidas oedipus</name>
    <dbReference type="NCBI Taxonomy" id="9490"/>
    <lineage>
        <taxon>Eukaryota</taxon>
        <taxon>Metazoa</taxon>
        <taxon>Chordata</taxon>
        <taxon>Craniata</taxon>
        <taxon>Vertebrata</taxon>
        <taxon>Euteleostomi</taxon>
        <taxon>Mammalia</taxon>
        <taxon>Eutheria</taxon>
        <taxon>Euarchontoglires</taxon>
        <taxon>Primates</taxon>
        <taxon>Haplorrhini</taxon>
        <taxon>Platyrrhini</taxon>
        <taxon>Cebidae</taxon>
        <taxon>Callitrichinae</taxon>
        <taxon>Saguinus</taxon>
    </lineage>
</organism>
<protein>
    <submittedName>
        <fullName evidence="2">Uncharacterized protein</fullName>
    </submittedName>
</protein>
<feature type="region of interest" description="Disordered" evidence="1">
    <location>
        <begin position="278"/>
        <end position="317"/>
    </location>
</feature>
<name>A0ABQ9VSN4_SAGOE</name>
<feature type="region of interest" description="Disordered" evidence="1">
    <location>
        <begin position="1"/>
        <end position="104"/>
    </location>
</feature>
<evidence type="ECO:0000256" key="1">
    <source>
        <dbReference type="SAM" id="MobiDB-lite"/>
    </source>
</evidence>
<accession>A0ABQ9VSN4</accession>
<evidence type="ECO:0000313" key="3">
    <source>
        <dbReference type="Proteomes" id="UP001266305"/>
    </source>
</evidence>
<proteinExistence type="predicted"/>
<dbReference type="EMBL" id="JASSZA010000005">
    <property type="protein sequence ID" value="KAK2112302.1"/>
    <property type="molecule type" value="Genomic_DNA"/>
</dbReference>
<dbReference type="Proteomes" id="UP001266305">
    <property type="component" value="Unassembled WGS sequence"/>
</dbReference>
<comment type="caution">
    <text evidence="2">The sequence shown here is derived from an EMBL/GenBank/DDBJ whole genome shotgun (WGS) entry which is preliminary data.</text>
</comment>
<feature type="compositionally biased region" description="Polar residues" evidence="1">
    <location>
        <begin position="293"/>
        <end position="311"/>
    </location>
</feature>
<feature type="compositionally biased region" description="Polar residues" evidence="1">
    <location>
        <begin position="60"/>
        <end position="69"/>
    </location>
</feature>
<feature type="compositionally biased region" description="Basic and acidic residues" evidence="1">
    <location>
        <begin position="71"/>
        <end position="84"/>
    </location>
</feature>
<gene>
    <name evidence="2" type="ORF">P7K49_012049</name>
</gene>
<feature type="compositionally biased region" description="Polar residues" evidence="1">
    <location>
        <begin position="1"/>
        <end position="16"/>
    </location>
</feature>
<feature type="compositionally biased region" description="Low complexity" evidence="1">
    <location>
        <begin position="280"/>
        <end position="292"/>
    </location>
</feature>
<reference evidence="2 3" key="1">
    <citation type="submission" date="2023-05" db="EMBL/GenBank/DDBJ databases">
        <title>B98-5 Cell Line De Novo Hybrid Assembly: An Optical Mapping Approach.</title>
        <authorList>
            <person name="Kananen K."/>
            <person name="Auerbach J.A."/>
            <person name="Kautto E."/>
            <person name="Blachly J.S."/>
        </authorList>
    </citation>
    <scope>NUCLEOTIDE SEQUENCE [LARGE SCALE GENOMIC DNA]</scope>
    <source>
        <strain evidence="2">B95-8</strain>
        <tissue evidence="2">Cell line</tissue>
    </source>
</reference>
<evidence type="ECO:0000313" key="2">
    <source>
        <dbReference type="EMBL" id="KAK2112302.1"/>
    </source>
</evidence>
<sequence length="317" mass="33639">MWSSGGPTVTTATQQPPWWHREGEKLSVKWPLQASLRDPPQFPRPPGLTLNPTPPFLQHRQASMRTMTAKSPEKDTATTAREDGQDSSLSGAPSVGEQHSEGGLLQAPQPRLDLLQHGLGLSTLAPHPSVASGWPEPAILWTLDTGLASPVGHGVGRVPSSQFWGHGHPSERSGLQGTPISLPNPGHPTLLLWGWEGTWTLSDMRDHSASCWPRAGKWKPKALPAAEVRGLGCSEKVVLPVPGSRAPRATWCLQAIPLPNPPPRCSGAVSVLTTLGKPCSAAAGPQSSSSPGKTDSTARSQHPTVEPSPTSKLRHLS</sequence>
<keyword evidence="3" id="KW-1185">Reference proteome</keyword>